<sequence>MTDWTMKRFWKVAEAVEVEGGFSVHLDGRSIKTPGKSALVVPTQVMAERMALEWDAQEKVVNPNTMPVTKSANSAVDKVTAQFDAVADMLGEYAGTDLLCYRADRPVALSARQAEHWDPLLSWCAQRFAAPLTPVSGVMFAAQPESSLVTLRALLDDMSAFELTAMHDLITLPGSFVIGLAAMHEYARPEELWELSRLDERYQQEQWGLDDDAEEMARIKLEAFKHAHDFYKMSK</sequence>
<dbReference type="EMBL" id="MLCB01000125">
    <property type="protein sequence ID" value="OJI94018.1"/>
    <property type="molecule type" value="Genomic_DNA"/>
</dbReference>
<dbReference type="Gene3D" id="3.30.2180.10">
    <property type="entry name" value="ATP12-like"/>
    <property type="match status" value="1"/>
</dbReference>
<reference evidence="4 5" key="1">
    <citation type="submission" date="2016-10" db="EMBL/GenBank/DDBJ databases">
        <title>Genome sequence of Planktotalea frisia SH6-1.</title>
        <authorList>
            <person name="Poehlein A."/>
            <person name="Bakenhus I."/>
            <person name="Voget S."/>
            <person name="Brinkhoff T."/>
            <person name="Simon M."/>
        </authorList>
    </citation>
    <scope>NUCLEOTIDE SEQUENCE [LARGE SCALE GENOMIC DNA]</scope>
    <source>
        <strain evidence="4 5">SH6-1</strain>
    </source>
</reference>
<comment type="similarity">
    <text evidence="1">Belongs to the ATP12 family.</text>
</comment>
<dbReference type="InterPro" id="IPR011419">
    <property type="entry name" value="ATP12_ATP_synth-F1-assembly"/>
</dbReference>
<dbReference type="SUPFAM" id="SSF160909">
    <property type="entry name" value="ATP12-like"/>
    <property type="match status" value="1"/>
</dbReference>
<proteinExistence type="inferred from homology"/>
<evidence type="ECO:0000256" key="3">
    <source>
        <dbReference type="ARBA" id="ARBA00023186"/>
    </source>
</evidence>
<dbReference type="Proteomes" id="UP000184514">
    <property type="component" value="Unassembled WGS sequence"/>
</dbReference>
<dbReference type="PANTHER" id="PTHR21013:SF10">
    <property type="entry name" value="ATP SYNTHASE MITOCHONDRIAL F1 COMPLEX ASSEMBLY FACTOR 2"/>
    <property type="match status" value="1"/>
</dbReference>
<evidence type="ECO:0000313" key="4">
    <source>
        <dbReference type="EMBL" id="OJI94018.1"/>
    </source>
</evidence>
<comment type="caution">
    <text evidence="4">The sequence shown here is derived from an EMBL/GenBank/DDBJ whole genome shotgun (WGS) entry which is preliminary data.</text>
</comment>
<keyword evidence="3" id="KW-0143">Chaperone</keyword>
<organism evidence="4 5">
    <name type="scientific">Planktotalea frisia</name>
    <dbReference type="NCBI Taxonomy" id="696762"/>
    <lineage>
        <taxon>Bacteria</taxon>
        <taxon>Pseudomonadati</taxon>
        <taxon>Pseudomonadota</taxon>
        <taxon>Alphaproteobacteria</taxon>
        <taxon>Rhodobacterales</taxon>
        <taxon>Paracoccaceae</taxon>
        <taxon>Planktotalea</taxon>
    </lineage>
</organism>
<gene>
    <name evidence="4" type="ORF">PFRI_17570</name>
</gene>
<evidence type="ECO:0000256" key="1">
    <source>
        <dbReference type="ARBA" id="ARBA00008231"/>
    </source>
</evidence>
<dbReference type="Pfam" id="PF07542">
    <property type="entry name" value="ATP12"/>
    <property type="match status" value="1"/>
</dbReference>
<dbReference type="AlphaFoldDB" id="A0A1L9NXK0"/>
<name>A0A1L9NXK0_9RHOB</name>
<accession>A0A1L9NXK0</accession>
<dbReference type="STRING" id="696762.PFRI_17570"/>
<dbReference type="RefSeq" id="WP_072630330.1">
    <property type="nucleotide sequence ID" value="NZ_MLCB01000125.1"/>
</dbReference>
<keyword evidence="5" id="KW-1185">Reference proteome</keyword>
<dbReference type="Gene3D" id="1.10.3580.10">
    <property type="entry name" value="ATP12 ATPase"/>
    <property type="match status" value="1"/>
</dbReference>
<dbReference type="PANTHER" id="PTHR21013">
    <property type="entry name" value="ATP SYNTHASE MITOCHONDRIAL F1 COMPLEX ASSEMBLY FACTOR 2/ATP12 PROTEIN, MITOCHONDRIAL PRECURSOR"/>
    <property type="match status" value="1"/>
</dbReference>
<dbReference type="GO" id="GO:0043461">
    <property type="term" value="P:proton-transporting ATP synthase complex assembly"/>
    <property type="evidence" value="ECO:0007669"/>
    <property type="project" value="InterPro"/>
</dbReference>
<evidence type="ECO:0000313" key="5">
    <source>
        <dbReference type="Proteomes" id="UP000184514"/>
    </source>
</evidence>
<protein>
    <submittedName>
        <fullName evidence="4">ATP12 chaperone protein</fullName>
    </submittedName>
</protein>
<dbReference type="InterPro" id="IPR042272">
    <property type="entry name" value="ATP12_ATP_synth-F1-assembly_N"/>
</dbReference>
<dbReference type="InterPro" id="IPR023335">
    <property type="entry name" value="ATP12_ortho_dom_sf"/>
</dbReference>
<keyword evidence="2" id="KW-0809">Transit peptide</keyword>
<dbReference type="OrthoDB" id="9797825at2"/>
<evidence type="ECO:0000256" key="2">
    <source>
        <dbReference type="ARBA" id="ARBA00022946"/>
    </source>
</evidence>